<keyword evidence="4" id="KW-0804">Transcription</keyword>
<dbReference type="InterPro" id="IPR036576">
    <property type="entry name" value="WRKY_dom_sf"/>
</dbReference>
<keyword evidence="5" id="KW-0539">Nucleus</keyword>
<comment type="subcellular location">
    <subcellularLocation>
        <location evidence="1">Nucleus</location>
    </subcellularLocation>
</comment>
<dbReference type="Pfam" id="PF03106">
    <property type="entry name" value="WRKY"/>
    <property type="match status" value="1"/>
</dbReference>
<evidence type="ECO:0000256" key="5">
    <source>
        <dbReference type="ARBA" id="ARBA00023242"/>
    </source>
</evidence>
<dbReference type="PROSITE" id="PS50811">
    <property type="entry name" value="WRKY"/>
    <property type="match status" value="1"/>
</dbReference>
<dbReference type="PANTHER" id="PTHR31282">
    <property type="entry name" value="WRKY TRANSCRIPTION FACTOR 21-RELATED"/>
    <property type="match status" value="1"/>
</dbReference>
<dbReference type="AlphaFoldDB" id="A0A0D2S8W5"/>
<evidence type="ECO:0000256" key="1">
    <source>
        <dbReference type="ARBA" id="ARBA00004123"/>
    </source>
</evidence>
<dbReference type="Gene3D" id="2.20.25.80">
    <property type="entry name" value="WRKY domain"/>
    <property type="match status" value="1"/>
</dbReference>
<keyword evidence="9" id="KW-1185">Reference proteome</keyword>
<dbReference type="InterPro" id="IPR044810">
    <property type="entry name" value="WRKY_plant"/>
</dbReference>
<name>A0A0D2S8W5_GOSRA</name>
<evidence type="ECO:0000256" key="4">
    <source>
        <dbReference type="ARBA" id="ARBA00023163"/>
    </source>
</evidence>
<dbReference type="KEGG" id="gra:105796276"/>
<dbReference type="SMART" id="SM00774">
    <property type="entry name" value="WRKY"/>
    <property type="match status" value="1"/>
</dbReference>
<gene>
    <name evidence="8" type="ORF">B456_005G003900</name>
</gene>
<dbReference type="Proteomes" id="UP000032304">
    <property type="component" value="Chromosome 5"/>
</dbReference>
<dbReference type="eggNOG" id="ENOG502RYCZ">
    <property type="taxonomic scope" value="Eukaryota"/>
</dbReference>
<keyword evidence="2" id="KW-0805">Transcription regulation</keyword>
<feature type="region of interest" description="Disordered" evidence="6">
    <location>
        <begin position="82"/>
        <end position="115"/>
    </location>
</feature>
<evidence type="ECO:0000313" key="9">
    <source>
        <dbReference type="Proteomes" id="UP000032304"/>
    </source>
</evidence>
<organism evidence="8 9">
    <name type="scientific">Gossypium raimondii</name>
    <name type="common">Peruvian cotton</name>
    <name type="synonym">Gossypium klotzschianum subsp. raimondii</name>
    <dbReference type="NCBI Taxonomy" id="29730"/>
    <lineage>
        <taxon>Eukaryota</taxon>
        <taxon>Viridiplantae</taxon>
        <taxon>Streptophyta</taxon>
        <taxon>Embryophyta</taxon>
        <taxon>Tracheophyta</taxon>
        <taxon>Spermatophyta</taxon>
        <taxon>Magnoliopsida</taxon>
        <taxon>eudicotyledons</taxon>
        <taxon>Gunneridae</taxon>
        <taxon>Pentapetalae</taxon>
        <taxon>rosids</taxon>
        <taxon>malvids</taxon>
        <taxon>Malvales</taxon>
        <taxon>Malvaceae</taxon>
        <taxon>Malvoideae</taxon>
        <taxon>Gossypium</taxon>
    </lineage>
</organism>
<protein>
    <recommendedName>
        <fullName evidence="7">WRKY domain-containing protein</fullName>
    </recommendedName>
</protein>
<dbReference type="OrthoDB" id="2021064at2759"/>
<dbReference type="OMA" id="CKSASTF"/>
<evidence type="ECO:0000256" key="3">
    <source>
        <dbReference type="ARBA" id="ARBA00023125"/>
    </source>
</evidence>
<sequence length="307" mass="34649">MSWNTKKAIEELVRGKELTKQLRDLLTKSLTDDGFVDSEGLVLKICDTFANTLSLLTNSNTTTTTAVPDYYYNDDLNDVSQKPTINITSDGRKSEDSGDSIKSPPSTLRDRRGSYKRRKCVDSRKKITSALVDDGYAWRKYGQKQILNANHPRSYFRCTHKTDQGCQATKQVQKLEDDPPKYATIYYGHHTCKNKLKPCHFMVDDSTCNNDSSILLSFANDSTLTNKQGNDNPFFSSVKQESKEDYKPISEITYNGSSSSDYLLSPHHHQLSTFDLSSADMTVLQSPDHDVLSDVVDSVHLDDLLQF</sequence>
<dbReference type="SUPFAM" id="SSF118290">
    <property type="entry name" value="WRKY DNA-binding domain"/>
    <property type="match status" value="1"/>
</dbReference>
<evidence type="ECO:0000313" key="8">
    <source>
        <dbReference type="EMBL" id="KJB27670.1"/>
    </source>
</evidence>
<feature type="domain" description="WRKY" evidence="7">
    <location>
        <begin position="127"/>
        <end position="190"/>
    </location>
</feature>
<proteinExistence type="predicted"/>
<accession>A0A0D2S8W5</accession>
<evidence type="ECO:0000256" key="2">
    <source>
        <dbReference type="ARBA" id="ARBA00023015"/>
    </source>
</evidence>
<dbReference type="Gramene" id="KJB27670">
    <property type="protein sequence ID" value="KJB27670"/>
    <property type="gene ID" value="B456_005G003900"/>
</dbReference>
<keyword evidence="3" id="KW-0238">DNA-binding</keyword>
<dbReference type="GO" id="GO:0003700">
    <property type="term" value="F:DNA-binding transcription factor activity"/>
    <property type="evidence" value="ECO:0007669"/>
    <property type="project" value="InterPro"/>
</dbReference>
<dbReference type="EMBL" id="CM001744">
    <property type="protein sequence ID" value="KJB27670.1"/>
    <property type="molecule type" value="Genomic_DNA"/>
</dbReference>
<dbReference type="GO" id="GO:0005634">
    <property type="term" value="C:nucleus"/>
    <property type="evidence" value="ECO:0007669"/>
    <property type="project" value="UniProtKB-SubCell"/>
</dbReference>
<dbReference type="GO" id="GO:0043565">
    <property type="term" value="F:sequence-specific DNA binding"/>
    <property type="evidence" value="ECO:0007669"/>
    <property type="project" value="InterPro"/>
</dbReference>
<reference evidence="8 9" key="1">
    <citation type="journal article" date="2012" name="Nature">
        <title>Repeated polyploidization of Gossypium genomes and the evolution of spinnable cotton fibres.</title>
        <authorList>
            <person name="Paterson A.H."/>
            <person name="Wendel J.F."/>
            <person name="Gundlach H."/>
            <person name="Guo H."/>
            <person name="Jenkins J."/>
            <person name="Jin D."/>
            <person name="Llewellyn D."/>
            <person name="Showmaker K.C."/>
            <person name="Shu S."/>
            <person name="Udall J."/>
            <person name="Yoo M.J."/>
            <person name="Byers R."/>
            <person name="Chen W."/>
            <person name="Doron-Faigenboim A."/>
            <person name="Duke M.V."/>
            <person name="Gong L."/>
            <person name="Grimwood J."/>
            <person name="Grover C."/>
            <person name="Grupp K."/>
            <person name="Hu G."/>
            <person name="Lee T.H."/>
            <person name="Li J."/>
            <person name="Lin L."/>
            <person name="Liu T."/>
            <person name="Marler B.S."/>
            <person name="Page J.T."/>
            <person name="Roberts A.W."/>
            <person name="Romanel E."/>
            <person name="Sanders W.S."/>
            <person name="Szadkowski E."/>
            <person name="Tan X."/>
            <person name="Tang H."/>
            <person name="Xu C."/>
            <person name="Wang J."/>
            <person name="Wang Z."/>
            <person name="Zhang D."/>
            <person name="Zhang L."/>
            <person name="Ashrafi H."/>
            <person name="Bedon F."/>
            <person name="Bowers J.E."/>
            <person name="Brubaker C.L."/>
            <person name="Chee P.W."/>
            <person name="Das S."/>
            <person name="Gingle A.R."/>
            <person name="Haigler C.H."/>
            <person name="Harker D."/>
            <person name="Hoffmann L.V."/>
            <person name="Hovav R."/>
            <person name="Jones D.C."/>
            <person name="Lemke C."/>
            <person name="Mansoor S."/>
            <person name="ur Rahman M."/>
            <person name="Rainville L.N."/>
            <person name="Rambani A."/>
            <person name="Reddy U.K."/>
            <person name="Rong J.K."/>
            <person name="Saranga Y."/>
            <person name="Scheffler B.E."/>
            <person name="Scheffler J.A."/>
            <person name="Stelly D.M."/>
            <person name="Triplett B.A."/>
            <person name="Van Deynze A."/>
            <person name="Vaslin M.F."/>
            <person name="Waghmare V.N."/>
            <person name="Walford S.A."/>
            <person name="Wright R.J."/>
            <person name="Zaki E.A."/>
            <person name="Zhang T."/>
            <person name="Dennis E.S."/>
            <person name="Mayer K.F."/>
            <person name="Peterson D.G."/>
            <person name="Rokhsar D.S."/>
            <person name="Wang X."/>
            <person name="Schmutz J."/>
        </authorList>
    </citation>
    <scope>NUCLEOTIDE SEQUENCE [LARGE SCALE GENOMIC DNA]</scope>
</reference>
<dbReference type="InterPro" id="IPR003657">
    <property type="entry name" value="WRKY_dom"/>
</dbReference>
<dbReference type="STRING" id="29730.A0A0D2S8W5"/>
<evidence type="ECO:0000256" key="6">
    <source>
        <dbReference type="SAM" id="MobiDB-lite"/>
    </source>
</evidence>
<evidence type="ECO:0000259" key="7">
    <source>
        <dbReference type="PROSITE" id="PS50811"/>
    </source>
</evidence>